<accession>A0A0F9MQA6</accession>
<dbReference type="PANTHER" id="PTHR43685:SF2">
    <property type="entry name" value="GLYCOSYLTRANSFERASE 2-LIKE DOMAIN-CONTAINING PROTEIN"/>
    <property type="match status" value="1"/>
</dbReference>
<dbReference type="SUPFAM" id="SSF53448">
    <property type="entry name" value="Nucleotide-diphospho-sugar transferases"/>
    <property type="match status" value="1"/>
</dbReference>
<feature type="domain" description="Glycosyltransferase 2-like" evidence="1">
    <location>
        <begin position="14"/>
        <end position="113"/>
    </location>
</feature>
<sequence>MHPITVVVPVGPNPAYREYLKECLDSIRAQTVPAGEILVIDDQANLTQEDVGQDVTLWKTPWLAGVAHAFNFGVALAQHDLVFMLGSDDVLLPGCLADCIATWEAHRDHLGYYYVDLVYQDGRQQSLACNAAMVTKTLWRHNGGFPVESAVGAPDTVLISIMLAAKGA</sequence>
<reference evidence="2" key="1">
    <citation type="journal article" date="2015" name="Nature">
        <title>Complex archaea that bridge the gap between prokaryotes and eukaryotes.</title>
        <authorList>
            <person name="Spang A."/>
            <person name="Saw J.H."/>
            <person name="Jorgensen S.L."/>
            <person name="Zaremba-Niedzwiedzka K."/>
            <person name="Martijn J."/>
            <person name="Lind A.E."/>
            <person name="van Eijk R."/>
            <person name="Schleper C."/>
            <person name="Guy L."/>
            <person name="Ettema T.J."/>
        </authorList>
    </citation>
    <scope>NUCLEOTIDE SEQUENCE</scope>
</reference>
<dbReference type="AlphaFoldDB" id="A0A0F9MQA6"/>
<organism evidence="2">
    <name type="scientific">marine sediment metagenome</name>
    <dbReference type="NCBI Taxonomy" id="412755"/>
    <lineage>
        <taxon>unclassified sequences</taxon>
        <taxon>metagenomes</taxon>
        <taxon>ecological metagenomes</taxon>
    </lineage>
</organism>
<dbReference type="Gene3D" id="3.90.550.10">
    <property type="entry name" value="Spore Coat Polysaccharide Biosynthesis Protein SpsA, Chain A"/>
    <property type="match status" value="1"/>
</dbReference>
<proteinExistence type="predicted"/>
<dbReference type="PANTHER" id="PTHR43685">
    <property type="entry name" value="GLYCOSYLTRANSFERASE"/>
    <property type="match status" value="1"/>
</dbReference>
<dbReference type="Pfam" id="PF00535">
    <property type="entry name" value="Glycos_transf_2"/>
    <property type="match status" value="1"/>
</dbReference>
<dbReference type="CDD" id="cd00761">
    <property type="entry name" value="Glyco_tranf_GTA_type"/>
    <property type="match status" value="1"/>
</dbReference>
<evidence type="ECO:0000259" key="1">
    <source>
        <dbReference type="Pfam" id="PF00535"/>
    </source>
</evidence>
<comment type="caution">
    <text evidence="2">The sequence shown here is derived from an EMBL/GenBank/DDBJ whole genome shotgun (WGS) entry which is preliminary data.</text>
</comment>
<gene>
    <name evidence="2" type="ORF">LCGC14_1431150</name>
</gene>
<dbReference type="InterPro" id="IPR050834">
    <property type="entry name" value="Glycosyltransf_2"/>
</dbReference>
<name>A0A0F9MQA6_9ZZZZ</name>
<dbReference type="InterPro" id="IPR029044">
    <property type="entry name" value="Nucleotide-diphossugar_trans"/>
</dbReference>
<feature type="non-terminal residue" evidence="2">
    <location>
        <position position="168"/>
    </location>
</feature>
<dbReference type="InterPro" id="IPR001173">
    <property type="entry name" value="Glyco_trans_2-like"/>
</dbReference>
<dbReference type="EMBL" id="LAZR01009647">
    <property type="protein sequence ID" value="KKM71392.1"/>
    <property type="molecule type" value="Genomic_DNA"/>
</dbReference>
<protein>
    <recommendedName>
        <fullName evidence="1">Glycosyltransferase 2-like domain-containing protein</fullName>
    </recommendedName>
</protein>
<evidence type="ECO:0000313" key="2">
    <source>
        <dbReference type="EMBL" id="KKM71392.1"/>
    </source>
</evidence>